<evidence type="ECO:0000256" key="2">
    <source>
        <dbReference type="ARBA" id="ARBA00008465"/>
    </source>
</evidence>
<dbReference type="InterPro" id="IPR006159">
    <property type="entry name" value="Acid_CoA_mut_C"/>
</dbReference>
<dbReference type="NCBIfam" id="TIGR00640">
    <property type="entry name" value="acid_CoA_mut_C"/>
    <property type="match status" value="1"/>
</dbReference>
<evidence type="ECO:0000256" key="3">
    <source>
        <dbReference type="ARBA" id="ARBA00022628"/>
    </source>
</evidence>
<dbReference type="Gene3D" id="3.40.50.280">
    <property type="entry name" value="Cobalamin-binding domain"/>
    <property type="match status" value="1"/>
</dbReference>
<accession>A0ABX5MCM7</accession>
<gene>
    <name evidence="8" type="ORF">C7400_13853</name>
</gene>
<dbReference type="Pfam" id="PF02310">
    <property type="entry name" value="B12-binding"/>
    <property type="match status" value="1"/>
</dbReference>
<comment type="cofactor">
    <cofactor evidence="1">
        <name>adenosylcob(III)alamin</name>
        <dbReference type="ChEBI" id="CHEBI:18408"/>
    </cofactor>
</comment>
<reference evidence="8 9" key="1">
    <citation type="submission" date="2018-05" db="EMBL/GenBank/DDBJ databases">
        <title>Genomic Encyclopedia of Type Strains, Phase IV (KMG-V): Genome sequencing to study the core and pangenomes of soil and plant-associated prokaryotes.</title>
        <authorList>
            <person name="Whitman W."/>
        </authorList>
    </citation>
    <scope>NUCLEOTIDE SEQUENCE [LARGE SCALE GENOMIC DNA]</scope>
    <source>
        <strain evidence="8 9">SIr-6563</strain>
    </source>
</reference>
<name>A0ABX5MCM7_9BURK</name>
<dbReference type="InterPro" id="IPR016176">
    <property type="entry name" value="Cbl-dep_enz_cat"/>
</dbReference>
<feature type="domain" description="B12-binding" evidence="7">
    <location>
        <begin position="559"/>
        <end position="686"/>
    </location>
</feature>
<dbReference type="InterPro" id="IPR036724">
    <property type="entry name" value="Cobalamin-bd_sf"/>
</dbReference>
<evidence type="ECO:0000313" key="9">
    <source>
        <dbReference type="Proteomes" id="UP000247515"/>
    </source>
</evidence>
<dbReference type="EMBL" id="QJJV01000038">
    <property type="protein sequence ID" value="PXX05948.1"/>
    <property type="molecule type" value="Genomic_DNA"/>
</dbReference>
<dbReference type="SUPFAM" id="SSF51703">
    <property type="entry name" value="Cobalamin (vitamin B12)-dependent enzymes"/>
    <property type="match status" value="1"/>
</dbReference>
<dbReference type="Pfam" id="PF01642">
    <property type="entry name" value="MM_CoA_mutase"/>
    <property type="match status" value="1"/>
</dbReference>
<dbReference type="SUPFAM" id="SSF52242">
    <property type="entry name" value="Cobalamin (vitamin B12)-binding domain"/>
    <property type="match status" value="1"/>
</dbReference>
<evidence type="ECO:0000256" key="5">
    <source>
        <dbReference type="ARBA" id="ARBA00023235"/>
    </source>
</evidence>
<proteinExistence type="inferred from homology"/>
<dbReference type="NCBIfam" id="NF006944">
    <property type="entry name" value="PRK09426.1"/>
    <property type="match status" value="1"/>
</dbReference>
<dbReference type="RefSeq" id="WP_110329701.1">
    <property type="nucleotide sequence ID" value="NZ_JAGIXD010000012.1"/>
</dbReference>
<evidence type="ECO:0000256" key="6">
    <source>
        <dbReference type="ARBA" id="ARBA00023285"/>
    </source>
</evidence>
<keyword evidence="4" id="KW-0479">Metal-binding</keyword>
<dbReference type="InterPro" id="IPR006099">
    <property type="entry name" value="MeMalonylCoA_mutase_a/b_cat"/>
</dbReference>
<comment type="caution">
    <text evidence="8">The sequence shown here is derived from an EMBL/GenBank/DDBJ whole genome shotgun (WGS) entry which is preliminary data.</text>
</comment>
<dbReference type="InterPro" id="IPR006098">
    <property type="entry name" value="MMCoA_mutase_a_cat"/>
</dbReference>
<keyword evidence="6" id="KW-0170">Cobalt</keyword>
<evidence type="ECO:0000313" key="8">
    <source>
        <dbReference type="EMBL" id="PXX05948.1"/>
    </source>
</evidence>
<sequence length="692" mass="73713">MNDAYSVPRKPLYTRADLPDVPWLDARPGEFPFVRGIHATMYAQRPWTIRQYAGYADASATNLAYRRAIESGARGLSVAFDLPTHRGHDSDDESIGGDVGMAGVAIDSVEDMKRLFEGIALDEVSVSMTMSGAVLPVLAAFIVAAEESGVEPARLRGTIQNDILKEFMARNTWIFAPQPSMRIATDVVQHVLAHLPQFNAMSVSGYHLQEAGADGVLELALTLANAREYVRRLVDAGADADRVCAQLSFFFAVGPDFFGEIAKLRAARVLWAELARSLGARSARAAQLRMHCQTAGSSLHAQHAHNNIVRTTIEALAAVLGGTQSLHTNAWDEALSLPGEAAATLARDTQRMLQHEMGLCETADPLGGAYMVEALTARTIDAVKARLADVDAQGGVIGAIESGWVQAQLHRAAAQTQARIDSGEQVIVGVNRDRAAPPTDSEWLDVDARVVRAVQIERLRQLRASRDAACVRAALDALTHGAGEGEGGGEGNLLALTIDAMRARASVGECTAALERVWPRWHRALASEAQIYAATRGDDAAWNAARHAVAQWTALQGRAPRIALVKLGLDGHDRGVRVVAAGLADAGFDVRLGPLFTTPQEVAAWAHACDPDIVGVSTLAGAHGALVPTLLDALRAHRCDAPLVLGGIVPEAHREALLAAGVARIVGPDTPLDRIVLDVLRALSPQAQPSPC</sequence>
<dbReference type="InterPro" id="IPR006158">
    <property type="entry name" value="Cobalamin-bd"/>
</dbReference>
<keyword evidence="9" id="KW-1185">Reference proteome</keyword>
<protein>
    <submittedName>
        <fullName evidence="8">Methylmalonyl-CoA mutase</fullName>
    </submittedName>
</protein>
<dbReference type="PANTHER" id="PTHR48101">
    <property type="entry name" value="METHYLMALONYL-COA MUTASE, MITOCHONDRIAL-RELATED"/>
    <property type="match status" value="1"/>
</dbReference>
<dbReference type="Proteomes" id="UP000247515">
    <property type="component" value="Unassembled WGS sequence"/>
</dbReference>
<dbReference type="NCBIfam" id="TIGR00641">
    <property type="entry name" value="acid_CoA_mut_N"/>
    <property type="match status" value="1"/>
</dbReference>
<comment type="similarity">
    <text evidence="2">Belongs to the methylmalonyl-CoA mutase family.</text>
</comment>
<evidence type="ECO:0000256" key="1">
    <source>
        <dbReference type="ARBA" id="ARBA00001922"/>
    </source>
</evidence>
<dbReference type="Gene3D" id="3.20.20.240">
    <property type="entry name" value="Methylmalonyl-CoA mutase"/>
    <property type="match status" value="1"/>
</dbReference>
<evidence type="ECO:0000256" key="4">
    <source>
        <dbReference type="ARBA" id="ARBA00022723"/>
    </source>
</evidence>
<organism evidence="8 9">
    <name type="scientific">Paraburkholderia tropica</name>
    <dbReference type="NCBI Taxonomy" id="92647"/>
    <lineage>
        <taxon>Bacteria</taxon>
        <taxon>Pseudomonadati</taxon>
        <taxon>Pseudomonadota</taxon>
        <taxon>Betaproteobacteria</taxon>
        <taxon>Burkholderiales</taxon>
        <taxon>Burkholderiaceae</taxon>
        <taxon>Paraburkholderia</taxon>
    </lineage>
</organism>
<dbReference type="PROSITE" id="PS51332">
    <property type="entry name" value="B12_BINDING"/>
    <property type="match status" value="1"/>
</dbReference>
<keyword evidence="3" id="KW-0846">Cobalamin</keyword>
<evidence type="ECO:0000259" key="7">
    <source>
        <dbReference type="PROSITE" id="PS51332"/>
    </source>
</evidence>
<keyword evidence="5" id="KW-0413">Isomerase</keyword>
<dbReference type="PANTHER" id="PTHR48101:SF4">
    <property type="entry name" value="METHYLMALONYL-COA MUTASE, MITOCHONDRIAL"/>
    <property type="match status" value="1"/>
</dbReference>